<protein>
    <submittedName>
        <fullName evidence="6">SPOSA6832_01701-mRNA-1:cds</fullName>
    </submittedName>
</protein>
<proteinExistence type="inferred from homology"/>
<comment type="similarity">
    <text evidence="2">Belongs to the TspO/BZRP family.</text>
</comment>
<keyword evidence="3" id="KW-0812">Transmembrane</keyword>
<evidence type="ECO:0000313" key="6">
    <source>
        <dbReference type="EMBL" id="CEQ40111.1"/>
    </source>
</evidence>
<dbReference type="AlphaFoldDB" id="A0A0D6EJK1"/>
<dbReference type="EMBL" id="CENE01000005">
    <property type="protein sequence ID" value="CEQ40111.1"/>
    <property type="molecule type" value="Genomic_DNA"/>
</dbReference>
<feature type="non-terminal residue" evidence="6">
    <location>
        <position position="194"/>
    </location>
</feature>
<dbReference type="InterPro" id="IPR038330">
    <property type="entry name" value="TspO/MBR-related_sf"/>
</dbReference>
<dbReference type="PANTHER" id="PTHR10057:SF0">
    <property type="entry name" value="TRANSLOCATOR PROTEIN"/>
    <property type="match status" value="1"/>
</dbReference>
<keyword evidence="5" id="KW-0472">Membrane</keyword>
<evidence type="ECO:0000256" key="4">
    <source>
        <dbReference type="ARBA" id="ARBA00022989"/>
    </source>
</evidence>
<keyword evidence="7" id="KW-1185">Reference proteome</keyword>
<dbReference type="GO" id="GO:0033013">
    <property type="term" value="P:tetrapyrrole metabolic process"/>
    <property type="evidence" value="ECO:0007669"/>
    <property type="project" value="UniProtKB-ARBA"/>
</dbReference>
<dbReference type="InterPro" id="IPR004307">
    <property type="entry name" value="TspO_MBR"/>
</dbReference>
<evidence type="ECO:0000313" key="7">
    <source>
        <dbReference type="Proteomes" id="UP000243876"/>
    </source>
</evidence>
<gene>
    <name evidence="6" type="primary">SPOSA6832_01701</name>
</gene>
<dbReference type="OrthoDB" id="8841220at2759"/>
<dbReference type="Gene3D" id="1.20.1260.100">
    <property type="entry name" value="TspO/MBR protein"/>
    <property type="match status" value="1"/>
</dbReference>
<evidence type="ECO:0000256" key="2">
    <source>
        <dbReference type="ARBA" id="ARBA00007524"/>
    </source>
</evidence>
<dbReference type="FunFam" id="1.20.1260.100:FF:000001">
    <property type="entry name" value="translocator protein 2"/>
    <property type="match status" value="1"/>
</dbReference>
<dbReference type="Proteomes" id="UP000243876">
    <property type="component" value="Unassembled WGS sequence"/>
</dbReference>
<evidence type="ECO:0000256" key="3">
    <source>
        <dbReference type="ARBA" id="ARBA00022692"/>
    </source>
</evidence>
<dbReference type="CDD" id="cd15904">
    <property type="entry name" value="TSPO_MBR"/>
    <property type="match status" value="1"/>
</dbReference>
<comment type="subcellular location">
    <subcellularLocation>
        <location evidence="1">Membrane</location>
        <topology evidence="1">Multi-pass membrane protein</topology>
    </subcellularLocation>
</comment>
<dbReference type="PIRSF" id="PIRSF005859">
    <property type="entry name" value="PBR"/>
    <property type="match status" value="1"/>
</dbReference>
<dbReference type="PANTHER" id="PTHR10057">
    <property type="entry name" value="PERIPHERAL-TYPE BENZODIAZEPINE RECEPTOR"/>
    <property type="match status" value="1"/>
</dbReference>
<evidence type="ECO:0000256" key="5">
    <source>
        <dbReference type="ARBA" id="ARBA00023136"/>
    </source>
</evidence>
<name>A0A0D6EJK1_SPOSA</name>
<sequence>MPVELPALFYAIPRNPAIAVGLPLAFGMASGFITKNSVNTWYPTLKKPAVSHLVINTSELDECVTDELDLRNQGEPPRWAFPAAWTFLYCSMGLASHLIIKNFDGALPGSAPNVTADIALKLYWGQFGLNMLWTPLFFGLHKLGLALADISLLTPTTYALTYQAYKVDPRTAFALVPYCAWLSYATYLNGESFS</sequence>
<keyword evidence="4" id="KW-1133">Transmembrane helix</keyword>
<dbReference type="GO" id="GO:0005741">
    <property type="term" value="C:mitochondrial outer membrane"/>
    <property type="evidence" value="ECO:0007669"/>
    <property type="project" value="TreeGrafter"/>
</dbReference>
<evidence type="ECO:0000256" key="1">
    <source>
        <dbReference type="ARBA" id="ARBA00004141"/>
    </source>
</evidence>
<dbReference type="Pfam" id="PF03073">
    <property type="entry name" value="TspO_MBR"/>
    <property type="match status" value="1"/>
</dbReference>
<reference evidence="7" key="1">
    <citation type="submission" date="2015-02" db="EMBL/GenBank/DDBJ databases">
        <authorList>
            <person name="Gon?alves P."/>
        </authorList>
    </citation>
    <scope>NUCLEOTIDE SEQUENCE [LARGE SCALE GENOMIC DNA]</scope>
</reference>
<organism evidence="6 7">
    <name type="scientific">Sporidiobolus salmonicolor</name>
    <name type="common">Yeast-like fungus</name>
    <name type="synonym">Sporobolomyces salmonicolor</name>
    <dbReference type="NCBI Taxonomy" id="5005"/>
    <lineage>
        <taxon>Eukaryota</taxon>
        <taxon>Fungi</taxon>
        <taxon>Dikarya</taxon>
        <taxon>Basidiomycota</taxon>
        <taxon>Pucciniomycotina</taxon>
        <taxon>Microbotryomycetes</taxon>
        <taxon>Sporidiobolales</taxon>
        <taxon>Sporidiobolaceae</taxon>
        <taxon>Sporobolomyces</taxon>
    </lineage>
</organism>
<accession>A0A0D6EJK1</accession>